<protein>
    <submittedName>
        <fullName evidence="6">YegS/Rv2252/BmrU family lipid kinase</fullName>
    </submittedName>
</protein>
<dbReference type="Pfam" id="PF00781">
    <property type="entry name" value="DAGK_cat"/>
    <property type="match status" value="1"/>
</dbReference>
<proteinExistence type="predicted"/>
<gene>
    <name evidence="6" type="ORF">QWY31_07965</name>
</gene>
<reference evidence="6" key="1">
    <citation type="submission" date="2023-06" db="EMBL/GenBank/DDBJ databases">
        <title>Cytophagales bacterium Strain LB-30, isolated from soil.</title>
        <authorList>
            <person name="Liu B."/>
        </authorList>
    </citation>
    <scope>NUCLEOTIDE SEQUENCE</scope>
    <source>
        <strain evidence="6">LB-30</strain>
    </source>
</reference>
<evidence type="ECO:0000313" key="6">
    <source>
        <dbReference type="EMBL" id="MDN4165433.1"/>
    </source>
</evidence>
<dbReference type="PANTHER" id="PTHR12358">
    <property type="entry name" value="SPHINGOSINE KINASE"/>
    <property type="match status" value="1"/>
</dbReference>
<dbReference type="InterPro" id="IPR045540">
    <property type="entry name" value="YegS/DAGK_C"/>
</dbReference>
<dbReference type="SUPFAM" id="SSF111331">
    <property type="entry name" value="NAD kinase/diacylglycerol kinase-like"/>
    <property type="match status" value="1"/>
</dbReference>
<dbReference type="InterPro" id="IPR017438">
    <property type="entry name" value="ATP-NAD_kinase_N"/>
</dbReference>
<dbReference type="Pfam" id="PF19279">
    <property type="entry name" value="YegS_C"/>
    <property type="match status" value="1"/>
</dbReference>
<dbReference type="InterPro" id="IPR050187">
    <property type="entry name" value="Lipid_Phosphate_FormReg"/>
</dbReference>
<organism evidence="6 7">
    <name type="scientific">Shiella aurantiaca</name>
    <dbReference type="NCBI Taxonomy" id="3058365"/>
    <lineage>
        <taxon>Bacteria</taxon>
        <taxon>Pseudomonadati</taxon>
        <taxon>Bacteroidota</taxon>
        <taxon>Cytophagia</taxon>
        <taxon>Cytophagales</taxon>
        <taxon>Shiellaceae</taxon>
        <taxon>Shiella</taxon>
    </lineage>
</organism>
<accession>A0ABT8F4P1</accession>
<dbReference type="NCBIfam" id="TIGR00147">
    <property type="entry name" value="YegS/Rv2252/BmrU family lipid kinase"/>
    <property type="match status" value="1"/>
</dbReference>
<evidence type="ECO:0000256" key="1">
    <source>
        <dbReference type="ARBA" id="ARBA00022679"/>
    </source>
</evidence>
<dbReference type="PROSITE" id="PS50146">
    <property type="entry name" value="DAGK"/>
    <property type="match status" value="1"/>
</dbReference>
<evidence type="ECO:0000256" key="3">
    <source>
        <dbReference type="ARBA" id="ARBA00022777"/>
    </source>
</evidence>
<dbReference type="PANTHER" id="PTHR12358:SF54">
    <property type="entry name" value="SPHINGOSINE KINASE RELATED PROTEIN"/>
    <property type="match status" value="1"/>
</dbReference>
<keyword evidence="7" id="KW-1185">Reference proteome</keyword>
<keyword evidence="1" id="KW-0808">Transferase</keyword>
<dbReference type="InterPro" id="IPR016064">
    <property type="entry name" value="NAD/diacylglycerol_kinase_sf"/>
</dbReference>
<name>A0ABT8F4P1_9BACT</name>
<feature type="domain" description="DAGKc" evidence="5">
    <location>
        <begin position="32"/>
        <end position="122"/>
    </location>
</feature>
<dbReference type="GO" id="GO:0016301">
    <property type="term" value="F:kinase activity"/>
    <property type="evidence" value="ECO:0007669"/>
    <property type="project" value="UniProtKB-KW"/>
</dbReference>
<keyword evidence="2" id="KW-0547">Nucleotide-binding</keyword>
<evidence type="ECO:0000259" key="5">
    <source>
        <dbReference type="PROSITE" id="PS50146"/>
    </source>
</evidence>
<dbReference type="Gene3D" id="3.40.50.10330">
    <property type="entry name" value="Probable inorganic polyphosphate/atp-NAD kinase, domain 1"/>
    <property type="match status" value="1"/>
</dbReference>
<dbReference type="Proteomes" id="UP001168552">
    <property type="component" value="Unassembled WGS sequence"/>
</dbReference>
<evidence type="ECO:0000256" key="4">
    <source>
        <dbReference type="ARBA" id="ARBA00022840"/>
    </source>
</evidence>
<evidence type="ECO:0000313" key="7">
    <source>
        <dbReference type="Proteomes" id="UP001168552"/>
    </source>
</evidence>
<evidence type="ECO:0000256" key="2">
    <source>
        <dbReference type="ARBA" id="ARBA00022741"/>
    </source>
</evidence>
<dbReference type="RefSeq" id="WP_320003958.1">
    <property type="nucleotide sequence ID" value="NZ_JAUHJS010000003.1"/>
</dbReference>
<sequence>MRLAIISNTSAGNGVASSYLQKVFQACEANGFTYEVFSNVLPEVHRLKEFNQLVIIGGDGTLHHVINAYKEALKDIPLSLLAAGTGNDFARSVYLKQDFDFQLDRVLNGELQPIDVGLCNEHWFLNGVGVGFDGAVVHKMLKDRWFSGHLSYYMAVLSLLFSYEETSLRITIDQQTREEKALMLTVGNGRFFGGGFLVTPQANLADGQLDACTIGRIPKWQRAFHLPKIEKGLHLSLPFVRYEQAKEIRIESTEPLHAHLDGEYHFGTDFRISLRPAYLQFRI</sequence>
<dbReference type="InterPro" id="IPR005218">
    <property type="entry name" value="Diacylglycerol/lipid_kinase"/>
</dbReference>
<keyword evidence="4" id="KW-0067">ATP-binding</keyword>
<dbReference type="EMBL" id="JAUHJS010000003">
    <property type="protein sequence ID" value="MDN4165433.1"/>
    <property type="molecule type" value="Genomic_DNA"/>
</dbReference>
<dbReference type="InterPro" id="IPR001206">
    <property type="entry name" value="Diacylglycerol_kinase_cat_dom"/>
</dbReference>
<comment type="caution">
    <text evidence="6">The sequence shown here is derived from an EMBL/GenBank/DDBJ whole genome shotgun (WGS) entry which is preliminary data.</text>
</comment>
<dbReference type="Gene3D" id="2.60.200.40">
    <property type="match status" value="1"/>
</dbReference>
<keyword evidence="3 6" id="KW-0418">Kinase</keyword>